<accession>A0AAN9S1W6</accession>
<dbReference type="Gene3D" id="3.40.50.720">
    <property type="entry name" value="NAD(P)-binding Rossmann-like Domain"/>
    <property type="match status" value="2"/>
</dbReference>
<dbReference type="Proteomes" id="UP001386955">
    <property type="component" value="Unassembled WGS sequence"/>
</dbReference>
<dbReference type="Pfam" id="PF13561">
    <property type="entry name" value="adh_short_C2"/>
    <property type="match status" value="1"/>
</dbReference>
<comment type="similarity">
    <text evidence="3">Belongs to the short-chain dehydrogenases/reductases (SDR) family. SDR65C subfamily.</text>
</comment>
<evidence type="ECO:0000313" key="4">
    <source>
        <dbReference type="EMBL" id="KAK7387412.1"/>
    </source>
</evidence>
<dbReference type="InterPro" id="IPR036291">
    <property type="entry name" value="NAD(P)-bd_dom_sf"/>
</dbReference>
<dbReference type="PANTHER" id="PTHR42898">
    <property type="entry name" value="TROPINONE REDUCTASE"/>
    <property type="match status" value="1"/>
</dbReference>
<sequence>MVSEWNDGPGHRRHRGIGHAIVSELAAFGAAVHTCSRTQTELDKCLQDWHTLGFRVTGSLCDVSSPSQRDQLIRQVSSTFDAKLNIYVILLIPSLPTCEKGSIVFISSVAGVLSLATGSVYAASKAAINQLTKTLACEWAKDNIRTNCVVPWATRTPLLLKDPKFVDDIMSRTPIKRIAEPEEVSSLVTFLSLPAASYITGQFSKLVNLDESMKRTQYYSIILQEWNRNGRT</sequence>
<reference evidence="4 5" key="1">
    <citation type="submission" date="2024-01" db="EMBL/GenBank/DDBJ databases">
        <title>The genomes of 5 underutilized Papilionoideae crops provide insights into root nodulation and disease resistanc.</title>
        <authorList>
            <person name="Jiang F."/>
        </authorList>
    </citation>
    <scope>NUCLEOTIDE SEQUENCE [LARGE SCALE GENOMIC DNA]</scope>
    <source>
        <strain evidence="4">DUOXIRENSHENG_FW03</strain>
        <tissue evidence="4">Leaves</tissue>
    </source>
</reference>
<name>A0AAN9S1W6_PSOTE</name>
<keyword evidence="1" id="KW-0521">NADP</keyword>
<evidence type="ECO:0000256" key="3">
    <source>
        <dbReference type="ARBA" id="ARBA00025714"/>
    </source>
</evidence>
<dbReference type="AlphaFoldDB" id="A0AAN9S1W6"/>
<dbReference type="GO" id="GO:0016491">
    <property type="term" value="F:oxidoreductase activity"/>
    <property type="evidence" value="ECO:0007669"/>
    <property type="project" value="UniProtKB-KW"/>
</dbReference>
<dbReference type="PANTHER" id="PTHR42898:SF38">
    <property type="entry name" value="NAD(P)-BINDING ROSSMANN-FOLD PROTEIN"/>
    <property type="match status" value="1"/>
</dbReference>
<protein>
    <submittedName>
        <fullName evidence="4">Uncharacterized protein</fullName>
    </submittedName>
</protein>
<dbReference type="PRINTS" id="PR00080">
    <property type="entry name" value="SDRFAMILY"/>
</dbReference>
<dbReference type="SUPFAM" id="SSF51735">
    <property type="entry name" value="NAD(P)-binding Rossmann-fold domains"/>
    <property type="match status" value="1"/>
</dbReference>
<keyword evidence="2" id="KW-0560">Oxidoreductase</keyword>
<comment type="caution">
    <text evidence="4">The sequence shown here is derived from an EMBL/GenBank/DDBJ whole genome shotgun (WGS) entry which is preliminary data.</text>
</comment>
<dbReference type="InterPro" id="IPR020904">
    <property type="entry name" value="Sc_DH/Rdtase_CS"/>
</dbReference>
<dbReference type="PROSITE" id="PS00061">
    <property type="entry name" value="ADH_SHORT"/>
    <property type="match status" value="1"/>
</dbReference>
<dbReference type="EMBL" id="JAYMYS010000007">
    <property type="protein sequence ID" value="KAK7387412.1"/>
    <property type="molecule type" value="Genomic_DNA"/>
</dbReference>
<proteinExistence type="inferred from homology"/>
<organism evidence="4 5">
    <name type="scientific">Psophocarpus tetragonolobus</name>
    <name type="common">Winged bean</name>
    <name type="synonym">Dolichos tetragonolobus</name>
    <dbReference type="NCBI Taxonomy" id="3891"/>
    <lineage>
        <taxon>Eukaryota</taxon>
        <taxon>Viridiplantae</taxon>
        <taxon>Streptophyta</taxon>
        <taxon>Embryophyta</taxon>
        <taxon>Tracheophyta</taxon>
        <taxon>Spermatophyta</taxon>
        <taxon>Magnoliopsida</taxon>
        <taxon>eudicotyledons</taxon>
        <taxon>Gunneridae</taxon>
        <taxon>Pentapetalae</taxon>
        <taxon>rosids</taxon>
        <taxon>fabids</taxon>
        <taxon>Fabales</taxon>
        <taxon>Fabaceae</taxon>
        <taxon>Papilionoideae</taxon>
        <taxon>50 kb inversion clade</taxon>
        <taxon>NPAAA clade</taxon>
        <taxon>indigoferoid/millettioid clade</taxon>
        <taxon>Phaseoleae</taxon>
        <taxon>Psophocarpus</taxon>
    </lineage>
</organism>
<keyword evidence="5" id="KW-1185">Reference proteome</keyword>
<dbReference type="InterPro" id="IPR002347">
    <property type="entry name" value="SDR_fam"/>
</dbReference>
<dbReference type="PRINTS" id="PR00081">
    <property type="entry name" value="GDHRDH"/>
</dbReference>
<dbReference type="InterPro" id="IPR045000">
    <property type="entry name" value="TR"/>
</dbReference>
<evidence type="ECO:0000256" key="1">
    <source>
        <dbReference type="ARBA" id="ARBA00022857"/>
    </source>
</evidence>
<dbReference type="Pfam" id="PF00106">
    <property type="entry name" value="adh_short"/>
    <property type="match status" value="1"/>
</dbReference>
<evidence type="ECO:0000313" key="5">
    <source>
        <dbReference type="Proteomes" id="UP001386955"/>
    </source>
</evidence>
<evidence type="ECO:0000256" key="2">
    <source>
        <dbReference type="ARBA" id="ARBA00023002"/>
    </source>
</evidence>
<gene>
    <name evidence="4" type="ORF">VNO78_28201</name>
</gene>